<dbReference type="AlphaFoldDB" id="A0A7W7PYH3"/>
<organism evidence="2 3">
    <name type="scientific">Streptomyces griseomycini</name>
    <dbReference type="NCBI Taxonomy" id="66895"/>
    <lineage>
        <taxon>Bacteria</taxon>
        <taxon>Bacillati</taxon>
        <taxon>Actinomycetota</taxon>
        <taxon>Actinomycetes</taxon>
        <taxon>Kitasatosporales</taxon>
        <taxon>Streptomycetaceae</taxon>
        <taxon>Streptomyces</taxon>
    </lineage>
</organism>
<proteinExistence type="predicted"/>
<evidence type="ECO:0000256" key="1">
    <source>
        <dbReference type="SAM" id="MobiDB-lite"/>
    </source>
</evidence>
<name>A0A7W7PYH3_9ACTN</name>
<feature type="compositionally biased region" description="Basic residues" evidence="1">
    <location>
        <begin position="66"/>
        <end position="75"/>
    </location>
</feature>
<reference evidence="2 3" key="1">
    <citation type="submission" date="2020-08" db="EMBL/GenBank/DDBJ databases">
        <title>Genomic Encyclopedia of Type Strains, Phase III (KMG-III): the genomes of soil and plant-associated and newly described type strains.</title>
        <authorList>
            <person name="Whitman W."/>
        </authorList>
    </citation>
    <scope>NUCLEOTIDE SEQUENCE [LARGE SCALE GENOMIC DNA]</scope>
    <source>
        <strain evidence="2 3">CECT 3273</strain>
    </source>
</reference>
<keyword evidence="3" id="KW-1185">Reference proteome</keyword>
<evidence type="ECO:0000313" key="2">
    <source>
        <dbReference type="EMBL" id="MBB4903639.1"/>
    </source>
</evidence>
<accession>A0A7W7PYH3</accession>
<comment type="caution">
    <text evidence="2">The sequence shown here is derived from an EMBL/GenBank/DDBJ whole genome shotgun (WGS) entry which is preliminary data.</text>
</comment>
<evidence type="ECO:0000313" key="3">
    <source>
        <dbReference type="Proteomes" id="UP000579523"/>
    </source>
</evidence>
<protein>
    <submittedName>
        <fullName evidence="2">Uncharacterized protein</fullName>
    </submittedName>
</protein>
<dbReference type="Proteomes" id="UP000579523">
    <property type="component" value="Unassembled WGS sequence"/>
</dbReference>
<feature type="region of interest" description="Disordered" evidence="1">
    <location>
        <begin position="50"/>
        <end position="75"/>
    </location>
</feature>
<dbReference type="EMBL" id="JACHJI010000036">
    <property type="protein sequence ID" value="MBB4903639.1"/>
    <property type="molecule type" value="Genomic_DNA"/>
</dbReference>
<sequence>MRWQRPGFMRIDSVVSAGFAHGGGLSLQLDHLVVAGGSDGHAGSVVDLSDGGWEGVQPSQTMSRTDRRRVSRLTT</sequence>
<gene>
    <name evidence="2" type="ORF">FHS37_007736</name>
</gene>